<sequence length="63" mass="7206">MPPSRSESFQPVGSQHPFNSPTITIRLEEEQCKAGRYKTHPSADSDFTEETGELVYCQTFKRQ</sequence>
<gene>
    <name evidence="2" type="ORF">H920_15556</name>
</gene>
<dbReference type="Proteomes" id="UP000028990">
    <property type="component" value="Unassembled WGS sequence"/>
</dbReference>
<proteinExistence type="predicted"/>
<feature type="region of interest" description="Disordered" evidence="1">
    <location>
        <begin position="1"/>
        <end position="22"/>
    </location>
</feature>
<accession>A0A091DJS3</accession>
<dbReference type="AlphaFoldDB" id="A0A091DJS3"/>
<reference evidence="2 3" key="1">
    <citation type="submission" date="2013-11" db="EMBL/GenBank/DDBJ databases">
        <title>The Damaraland mole rat (Fukomys damarensis) genome and evolution of African mole rats.</title>
        <authorList>
            <person name="Gladyshev V.N."/>
            <person name="Fang X."/>
        </authorList>
    </citation>
    <scope>NUCLEOTIDE SEQUENCE [LARGE SCALE GENOMIC DNA]</scope>
    <source>
        <tissue evidence="2">Liver</tissue>
    </source>
</reference>
<evidence type="ECO:0000313" key="2">
    <source>
        <dbReference type="EMBL" id="KFO23051.1"/>
    </source>
</evidence>
<keyword evidence="3" id="KW-1185">Reference proteome</keyword>
<protein>
    <submittedName>
        <fullName evidence="2">Uncharacterized protein</fullName>
    </submittedName>
</protein>
<name>A0A091DJS3_FUKDA</name>
<evidence type="ECO:0000313" key="3">
    <source>
        <dbReference type="Proteomes" id="UP000028990"/>
    </source>
</evidence>
<dbReference type="EMBL" id="KN123827">
    <property type="protein sequence ID" value="KFO23051.1"/>
    <property type="molecule type" value="Genomic_DNA"/>
</dbReference>
<organism evidence="2 3">
    <name type="scientific">Fukomys damarensis</name>
    <name type="common">Damaraland mole rat</name>
    <name type="synonym">Cryptomys damarensis</name>
    <dbReference type="NCBI Taxonomy" id="885580"/>
    <lineage>
        <taxon>Eukaryota</taxon>
        <taxon>Metazoa</taxon>
        <taxon>Chordata</taxon>
        <taxon>Craniata</taxon>
        <taxon>Vertebrata</taxon>
        <taxon>Euteleostomi</taxon>
        <taxon>Mammalia</taxon>
        <taxon>Eutheria</taxon>
        <taxon>Euarchontoglires</taxon>
        <taxon>Glires</taxon>
        <taxon>Rodentia</taxon>
        <taxon>Hystricomorpha</taxon>
        <taxon>Bathyergidae</taxon>
        <taxon>Fukomys</taxon>
    </lineage>
</organism>
<evidence type="ECO:0000256" key="1">
    <source>
        <dbReference type="SAM" id="MobiDB-lite"/>
    </source>
</evidence>